<evidence type="ECO:0000259" key="1">
    <source>
        <dbReference type="PROSITE" id="PS51819"/>
    </source>
</evidence>
<dbReference type="InterPro" id="IPR029068">
    <property type="entry name" value="Glyas_Bleomycin-R_OHBP_Dase"/>
</dbReference>
<keyword evidence="2" id="KW-0614">Plasmid</keyword>
<gene>
    <name evidence="2" type="ORF">N2599_36010</name>
</gene>
<organism evidence="2 3">
    <name type="scientific">Rhizobium sullae</name>
    <name type="common">Rhizobium hedysari</name>
    <dbReference type="NCBI Taxonomy" id="50338"/>
    <lineage>
        <taxon>Bacteria</taxon>
        <taxon>Pseudomonadati</taxon>
        <taxon>Pseudomonadota</taxon>
        <taxon>Alphaproteobacteria</taxon>
        <taxon>Hyphomicrobiales</taxon>
        <taxon>Rhizobiaceae</taxon>
        <taxon>Rhizobium/Agrobacterium group</taxon>
        <taxon>Rhizobium</taxon>
    </lineage>
</organism>
<dbReference type="RefSeq" id="WP_051336649.1">
    <property type="nucleotide sequence ID" value="NZ_CP104145.1"/>
</dbReference>
<dbReference type="PANTHER" id="PTHR21366">
    <property type="entry name" value="GLYOXALASE FAMILY PROTEIN"/>
    <property type="match status" value="1"/>
</dbReference>
<feature type="domain" description="VOC" evidence="1">
    <location>
        <begin position="16"/>
        <end position="128"/>
    </location>
</feature>
<keyword evidence="3" id="KW-1185">Reference proteome</keyword>
<dbReference type="PROSITE" id="PS51819">
    <property type="entry name" value="VOC"/>
    <property type="match status" value="2"/>
</dbReference>
<reference evidence="2" key="1">
    <citation type="submission" date="2022-09" db="EMBL/GenBank/DDBJ databases">
        <title>Australian commercial rhizobial inoculants.</title>
        <authorList>
            <person name="Kohlmeier M.G."/>
            <person name="O'Hara G.W."/>
            <person name="Colombi E."/>
            <person name="Ramsay J.P."/>
            <person name="Terpolilli J."/>
        </authorList>
    </citation>
    <scope>NUCLEOTIDE SEQUENCE</scope>
    <source>
        <strain evidence="2">WSM1592</strain>
        <plasmid evidence="2">pWSM1592_2</plasmid>
    </source>
</reference>
<proteinExistence type="predicted"/>
<dbReference type="InterPro" id="IPR004360">
    <property type="entry name" value="Glyas_Fos-R_dOase_dom"/>
</dbReference>
<dbReference type="InterPro" id="IPR037523">
    <property type="entry name" value="VOC_core"/>
</dbReference>
<evidence type="ECO:0000313" key="3">
    <source>
        <dbReference type="Proteomes" id="UP001060123"/>
    </source>
</evidence>
<dbReference type="SUPFAM" id="SSF54593">
    <property type="entry name" value="Glyoxalase/Bleomycin resistance protein/Dihydroxybiphenyl dioxygenase"/>
    <property type="match status" value="1"/>
</dbReference>
<dbReference type="InterPro" id="IPR050383">
    <property type="entry name" value="GlyoxalaseI/FosfomycinResist"/>
</dbReference>
<dbReference type="EMBL" id="CP104145">
    <property type="protein sequence ID" value="UWU19206.1"/>
    <property type="molecule type" value="Genomic_DNA"/>
</dbReference>
<dbReference type="Proteomes" id="UP001060123">
    <property type="component" value="Plasmid pWSM1592_2"/>
</dbReference>
<evidence type="ECO:0000313" key="2">
    <source>
        <dbReference type="EMBL" id="UWU19206.1"/>
    </source>
</evidence>
<dbReference type="Pfam" id="PF00903">
    <property type="entry name" value="Glyoxalase"/>
    <property type="match status" value="2"/>
</dbReference>
<geneLocation type="plasmid" evidence="2 3">
    <name>pWSM1592_2</name>
</geneLocation>
<sequence>MSVPITNPTPAFSIRRASHISLTVADLEVSLAFYTEVIGLVVSATGDGVAHLRGVEESAHHSLTLVQTKGEPSCRRLGFRVESDADLDRAFGNFSHLGHRPEFVDLPHQGRTLHVSDSVGSPLEFCATMPVQQRLHDQFQLQKGAAALRYDHVQLLAPDVAKASAFYTALGFRISDYFVDLEEDEEPLGIFMYRKNNPHDIVFLTRPGPVLHHFAYVVADSTFLFRALDTAGALGFSGNLERGPARHGEGHALYVYFRDPDDHRVEILTPPIQMGDAEDVPMRWHRGNRHSWEFPAPKSWLYEASKFEGVEIQGKGAAAKLRNLEDFLASRPLKMPE</sequence>
<dbReference type="Gene3D" id="3.10.180.10">
    <property type="entry name" value="2,3-Dihydroxybiphenyl 1,2-Dioxygenase, domain 1"/>
    <property type="match status" value="2"/>
</dbReference>
<protein>
    <submittedName>
        <fullName evidence="2">VOC family protein</fullName>
    </submittedName>
</protein>
<accession>A0ABY5XYR6</accession>
<feature type="domain" description="VOC" evidence="1">
    <location>
        <begin position="149"/>
        <end position="270"/>
    </location>
</feature>
<name>A0ABY5XYR6_RHISU</name>